<name>A0A1Q8Q8P9_9BACI</name>
<dbReference type="Proteomes" id="UP000185568">
    <property type="component" value="Unassembled WGS sequence"/>
</dbReference>
<dbReference type="CDD" id="cd00093">
    <property type="entry name" value="HTH_XRE"/>
    <property type="match status" value="1"/>
</dbReference>
<evidence type="ECO:0000259" key="1">
    <source>
        <dbReference type="PROSITE" id="PS50943"/>
    </source>
</evidence>
<dbReference type="InterPro" id="IPR010982">
    <property type="entry name" value="Lambda_DNA-bd_dom_sf"/>
</dbReference>
<proteinExistence type="predicted"/>
<sequence length="68" mass="7868">MDASIFKNCRLAKRMSQSAFGSYLGISESTVAAIENKRRNISDAVRYRLEEKISVDDELIFFRLYKSK</sequence>
<dbReference type="Pfam" id="PF01381">
    <property type="entry name" value="HTH_3"/>
    <property type="match status" value="1"/>
</dbReference>
<dbReference type="AlphaFoldDB" id="A0A1Q8Q8P9"/>
<dbReference type="RefSeq" id="WP_075397234.1">
    <property type="nucleotide sequence ID" value="NZ_MSDU01000005.1"/>
</dbReference>
<dbReference type="GO" id="GO:0003677">
    <property type="term" value="F:DNA binding"/>
    <property type="evidence" value="ECO:0007669"/>
    <property type="project" value="InterPro"/>
</dbReference>
<feature type="domain" description="HTH cro/C1-type" evidence="1">
    <location>
        <begin position="6"/>
        <end position="60"/>
    </location>
</feature>
<dbReference type="PROSITE" id="PS50943">
    <property type="entry name" value="HTH_CROC1"/>
    <property type="match status" value="1"/>
</dbReference>
<accession>A0A1Q8Q8P9</accession>
<dbReference type="SUPFAM" id="SSF47413">
    <property type="entry name" value="lambda repressor-like DNA-binding domains"/>
    <property type="match status" value="1"/>
</dbReference>
<dbReference type="InterPro" id="IPR001387">
    <property type="entry name" value="Cro/C1-type_HTH"/>
</dbReference>
<comment type="caution">
    <text evidence="2">The sequence shown here is derived from an EMBL/GenBank/DDBJ whole genome shotgun (WGS) entry which is preliminary data.</text>
</comment>
<dbReference type="SMART" id="SM00530">
    <property type="entry name" value="HTH_XRE"/>
    <property type="match status" value="1"/>
</dbReference>
<reference evidence="2 3" key="1">
    <citation type="submission" date="2016-12" db="EMBL/GenBank/DDBJ databases">
        <title>Domibacillus antri genome sequencing.</title>
        <authorList>
            <person name="Verma A."/>
            <person name="Krishnamurthi S."/>
        </authorList>
    </citation>
    <scope>NUCLEOTIDE SEQUENCE [LARGE SCALE GENOMIC DNA]</scope>
    <source>
        <strain evidence="2 3">XD80</strain>
    </source>
</reference>
<dbReference type="Gene3D" id="1.10.260.40">
    <property type="entry name" value="lambda repressor-like DNA-binding domains"/>
    <property type="match status" value="1"/>
</dbReference>
<protein>
    <recommendedName>
        <fullName evidence="1">HTH cro/C1-type domain-containing protein</fullName>
    </recommendedName>
</protein>
<organism evidence="2 3">
    <name type="scientific">Domibacillus antri</name>
    <dbReference type="NCBI Taxonomy" id="1714264"/>
    <lineage>
        <taxon>Bacteria</taxon>
        <taxon>Bacillati</taxon>
        <taxon>Bacillota</taxon>
        <taxon>Bacilli</taxon>
        <taxon>Bacillales</taxon>
        <taxon>Bacillaceae</taxon>
        <taxon>Domibacillus</taxon>
    </lineage>
</organism>
<dbReference type="OrthoDB" id="2624750at2"/>
<dbReference type="STRING" id="1714264.BTO30_02960"/>
<evidence type="ECO:0000313" key="2">
    <source>
        <dbReference type="EMBL" id="OLN23713.1"/>
    </source>
</evidence>
<gene>
    <name evidence="2" type="ORF">BTO30_02960</name>
</gene>
<keyword evidence="3" id="KW-1185">Reference proteome</keyword>
<dbReference type="EMBL" id="MSDU01000005">
    <property type="protein sequence ID" value="OLN23713.1"/>
    <property type="molecule type" value="Genomic_DNA"/>
</dbReference>
<evidence type="ECO:0000313" key="3">
    <source>
        <dbReference type="Proteomes" id="UP000185568"/>
    </source>
</evidence>